<accession>A0A364VE03</accession>
<evidence type="ECO:0000313" key="2">
    <source>
        <dbReference type="Proteomes" id="UP000251047"/>
    </source>
</evidence>
<gene>
    <name evidence="1" type="ORF">CWC39_00640</name>
</gene>
<reference evidence="1 2" key="1">
    <citation type="journal article" date="2018" name="Syst. Appl. Microbiol.">
        <title>Corynebacterium heidelbergense sp. nov., isolated from the preen glands of Egyptian geese (Alopochen aegyptiacus).</title>
        <authorList>
            <person name="Braun M.S."/>
            <person name="Wang E."/>
            <person name="Zimmermann S."/>
            <person name="Wink M."/>
        </authorList>
    </citation>
    <scope>NUCLEOTIDE SEQUENCE [LARGE SCALE GENOMIC DNA]</scope>
    <source>
        <strain evidence="1 2">DSM 104638</strain>
    </source>
</reference>
<protein>
    <submittedName>
        <fullName evidence="1">Uncharacterized protein</fullName>
    </submittedName>
</protein>
<proteinExistence type="predicted"/>
<dbReference type="Proteomes" id="UP000251047">
    <property type="component" value="Unassembled WGS sequence"/>
</dbReference>
<sequence>MLHDELMTDEYTMSEQRFELRDEMFRRVAAGDHLGAINAYSEAVTSGFTADMPYRLCAELRACFGVLRLAQEALGFEAVAA</sequence>
<name>A0A364VE03_9CORY</name>
<organism evidence="1 2">
    <name type="scientific">Corynebacterium heidelbergense</name>
    <dbReference type="NCBI Taxonomy" id="2055947"/>
    <lineage>
        <taxon>Bacteria</taxon>
        <taxon>Bacillati</taxon>
        <taxon>Actinomycetota</taxon>
        <taxon>Actinomycetes</taxon>
        <taxon>Mycobacteriales</taxon>
        <taxon>Corynebacteriaceae</taxon>
        <taxon>Corynebacterium</taxon>
    </lineage>
</organism>
<dbReference type="RefSeq" id="WP_112768595.1">
    <property type="nucleotide sequence ID" value="NZ_CP063191.1"/>
</dbReference>
<evidence type="ECO:0000313" key="1">
    <source>
        <dbReference type="EMBL" id="RAV34879.1"/>
    </source>
</evidence>
<dbReference type="AlphaFoldDB" id="A0A364VE03"/>
<comment type="caution">
    <text evidence="1">The sequence shown here is derived from an EMBL/GenBank/DDBJ whole genome shotgun (WGS) entry which is preliminary data.</text>
</comment>
<dbReference type="EMBL" id="PHQP01000003">
    <property type="protein sequence ID" value="RAV34879.1"/>
    <property type="molecule type" value="Genomic_DNA"/>
</dbReference>